<evidence type="ECO:0000256" key="2">
    <source>
        <dbReference type="SAM" id="Phobius"/>
    </source>
</evidence>
<feature type="compositionally biased region" description="Basic and acidic residues" evidence="1">
    <location>
        <begin position="1"/>
        <end position="13"/>
    </location>
</feature>
<dbReference type="AlphaFoldDB" id="A0A0P6X3L6"/>
<evidence type="ECO:0000313" key="4">
    <source>
        <dbReference type="Proteomes" id="UP000050514"/>
    </source>
</evidence>
<comment type="caution">
    <text evidence="3">The sequence shown here is derived from an EMBL/GenBank/DDBJ whole genome shotgun (WGS) entry which is preliminary data.</text>
</comment>
<keyword evidence="2" id="KW-0812">Transmembrane</keyword>
<organism evidence="3 4">
    <name type="scientific">Bellilinea caldifistulae</name>
    <dbReference type="NCBI Taxonomy" id="360411"/>
    <lineage>
        <taxon>Bacteria</taxon>
        <taxon>Bacillati</taxon>
        <taxon>Chloroflexota</taxon>
        <taxon>Anaerolineae</taxon>
        <taxon>Anaerolineales</taxon>
        <taxon>Anaerolineaceae</taxon>
        <taxon>Bellilinea</taxon>
    </lineage>
</organism>
<feature type="compositionally biased region" description="Polar residues" evidence="1">
    <location>
        <begin position="100"/>
        <end position="127"/>
    </location>
</feature>
<protein>
    <submittedName>
        <fullName evidence="3">Uncharacterized protein</fullName>
    </submittedName>
</protein>
<feature type="transmembrane region" description="Helical" evidence="2">
    <location>
        <begin position="37"/>
        <end position="60"/>
    </location>
</feature>
<feature type="compositionally biased region" description="Basic residues" evidence="1">
    <location>
        <begin position="14"/>
        <end position="24"/>
    </location>
</feature>
<keyword evidence="4" id="KW-1185">Reference proteome</keyword>
<feature type="region of interest" description="Disordered" evidence="1">
    <location>
        <begin position="1"/>
        <end position="25"/>
    </location>
</feature>
<keyword evidence="2" id="KW-0472">Membrane</keyword>
<accession>A0A0P6X3L6</accession>
<dbReference type="RefSeq" id="WP_062158779.1">
    <property type="nucleotide sequence ID" value="NZ_DF967971.1"/>
</dbReference>
<proteinExistence type="predicted"/>
<gene>
    <name evidence="3" type="ORF">AC812_02955</name>
</gene>
<feature type="transmembrane region" description="Helical" evidence="2">
    <location>
        <begin position="67"/>
        <end position="85"/>
    </location>
</feature>
<name>A0A0P6X3L6_9CHLR</name>
<keyword evidence="2" id="KW-1133">Transmembrane helix</keyword>
<sequence length="133" mass="14449">MAKDKEPKPEKGKTPKKPPAKKKNAQPDVTLPLFAEVFFSFSTMILLLVTLVIALVSFMSGATLLEVFLRAVVGVVSLGTLLWFLTYQVSAGLVNARTAEQTVRQEQATHSSDFQSGAGSEVRNQPNVGEVKE</sequence>
<evidence type="ECO:0000313" key="3">
    <source>
        <dbReference type="EMBL" id="KPL77521.1"/>
    </source>
</evidence>
<feature type="region of interest" description="Disordered" evidence="1">
    <location>
        <begin position="100"/>
        <end position="133"/>
    </location>
</feature>
<dbReference type="EMBL" id="LGHJ01000009">
    <property type="protein sequence ID" value="KPL77521.1"/>
    <property type="molecule type" value="Genomic_DNA"/>
</dbReference>
<dbReference type="Proteomes" id="UP000050514">
    <property type="component" value="Unassembled WGS sequence"/>
</dbReference>
<reference evidence="3 4" key="1">
    <citation type="submission" date="2015-07" db="EMBL/GenBank/DDBJ databases">
        <title>Draft genome of Bellilinea caldifistulae DSM 17877.</title>
        <authorList>
            <person name="Hemp J."/>
            <person name="Ward L.M."/>
            <person name="Pace L.A."/>
            <person name="Fischer W.W."/>
        </authorList>
    </citation>
    <scope>NUCLEOTIDE SEQUENCE [LARGE SCALE GENOMIC DNA]</scope>
    <source>
        <strain evidence="3 4">GOMI-1</strain>
    </source>
</reference>
<dbReference type="STRING" id="360411.AC812_02955"/>
<evidence type="ECO:0000256" key="1">
    <source>
        <dbReference type="SAM" id="MobiDB-lite"/>
    </source>
</evidence>